<dbReference type="NCBIfam" id="NF002854">
    <property type="entry name" value="PRK03147.1"/>
    <property type="match status" value="1"/>
</dbReference>
<evidence type="ECO:0000256" key="6">
    <source>
        <dbReference type="SAM" id="Phobius"/>
    </source>
</evidence>
<feature type="transmembrane region" description="Helical" evidence="6">
    <location>
        <begin position="7"/>
        <end position="26"/>
    </location>
</feature>
<dbReference type="InterPro" id="IPR013740">
    <property type="entry name" value="Redoxin"/>
</dbReference>
<dbReference type="InterPro" id="IPR036249">
    <property type="entry name" value="Thioredoxin-like_sf"/>
</dbReference>
<feature type="domain" description="Thioredoxin" evidence="7">
    <location>
        <begin position="35"/>
        <end position="173"/>
    </location>
</feature>
<dbReference type="PROSITE" id="PS00194">
    <property type="entry name" value="THIOREDOXIN_1"/>
    <property type="match status" value="1"/>
</dbReference>
<dbReference type="Proteomes" id="UP001225034">
    <property type="component" value="Unassembled WGS sequence"/>
</dbReference>
<dbReference type="PROSITE" id="PS51352">
    <property type="entry name" value="THIOREDOXIN_2"/>
    <property type="match status" value="1"/>
</dbReference>
<dbReference type="EMBL" id="JAUSUA010000001">
    <property type="protein sequence ID" value="MDQ0205861.1"/>
    <property type="molecule type" value="Genomic_DNA"/>
</dbReference>
<evidence type="ECO:0000256" key="5">
    <source>
        <dbReference type="ARBA" id="ARBA00023284"/>
    </source>
</evidence>
<dbReference type="CDD" id="cd02966">
    <property type="entry name" value="TlpA_like_family"/>
    <property type="match status" value="1"/>
</dbReference>
<keyword evidence="3" id="KW-0735">Signal-anchor</keyword>
<proteinExistence type="predicted"/>
<dbReference type="InterPro" id="IPR050553">
    <property type="entry name" value="Thioredoxin_ResA/DsbE_sf"/>
</dbReference>
<evidence type="ECO:0000313" key="9">
    <source>
        <dbReference type="Proteomes" id="UP001225034"/>
    </source>
</evidence>
<name>A0ABT9YE89_9BACI</name>
<evidence type="ECO:0000256" key="4">
    <source>
        <dbReference type="ARBA" id="ARBA00023157"/>
    </source>
</evidence>
<evidence type="ECO:0000256" key="1">
    <source>
        <dbReference type="ARBA" id="ARBA00004196"/>
    </source>
</evidence>
<protein>
    <submittedName>
        <fullName evidence="8">Peroxiredoxin</fullName>
    </submittedName>
</protein>
<accession>A0ABT9YE89</accession>
<evidence type="ECO:0000256" key="2">
    <source>
        <dbReference type="ARBA" id="ARBA00022748"/>
    </source>
</evidence>
<sequence>MKRKRLIMRTLILVAIIVAVGTTFYLNYIKDHSVAQAGNATIDFSLEDLADNQHQLSDYEGQGVMLNFWGTYCAPCEREMPYMESLYEEYKDKGVEILAVNVNEAPLAVNTFVNRYDLSFPILLDRGMEVTEAYGVRPLPTTILINESGVITNVHQGEMTEAMIDEFLESIVPEE</sequence>
<reference evidence="8 9" key="1">
    <citation type="submission" date="2023-07" db="EMBL/GenBank/DDBJ databases">
        <title>Genomic Encyclopedia of Type Strains, Phase IV (KMG-IV): sequencing the most valuable type-strain genomes for metagenomic binning, comparative biology and taxonomic classification.</title>
        <authorList>
            <person name="Goeker M."/>
        </authorList>
    </citation>
    <scope>NUCLEOTIDE SEQUENCE [LARGE SCALE GENOMIC DNA]</scope>
    <source>
        <strain evidence="8 9">DSM 19154</strain>
    </source>
</reference>
<comment type="caution">
    <text evidence="8">The sequence shown here is derived from an EMBL/GenBank/DDBJ whole genome shotgun (WGS) entry which is preliminary data.</text>
</comment>
<keyword evidence="5" id="KW-0676">Redox-active center</keyword>
<dbReference type="PANTHER" id="PTHR42852">
    <property type="entry name" value="THIOL:DISULFIDE INTERCHANGE PROTEIN DSBE"/>
    <property type="match status" value="1"/>
</dbReference>
<dbReference type="InterPro" id="IPR017937">
    <property type="entry name" value="Thioredoxin_CS"/>
</dbReference>
<dbReference type="RefSeq" id="WP_306979836.1">
    <property type="nucleotide sequence ID" value="NZ_JAUSUA010000001.1"/>
</dbReference>
<dbReference type="SUPFAM" id="SSF52833">
    <property type="entry name" value="Thioredoxin-like"/>
    <property type="match status" value="1"/>
</dbReference>
<keyword evidence="6" id="KW-0472">Membrane</keyword>
<organism evidence="8 9">
    <name type="scientific">Alkalicoccobacillus murimartini</name>
    <dbReference type="NCBI Taxonomy" id="171685"/>
    <lineage>
        <taxon>Bacteria</taxon>
        <taxon>Bacillati</taxon>
        <taxon>Bacillota</taxon>
        <taxon>Bacilli</taxon>
        <taxon>Bacillales</taxon>
        <taxon>Bacillaceae</taxon>
        <taxon>Alkalicoccobacillus</taxon>
    </lineage>
</organism>
<gene>
    <name evidence="8" type="ORF">J2S05_000635</name>
</gene>
<evidence type="ECO:0000259" key="7">
    <source>
        <dbReference type="PROSITE" id="PS51352"/>
    </source>
</evidence>
<evidence type="ECO:0000256" key="3">
    <source>
        <dbReference type="ARBA" id="ARBA00022968"/>
    </source>
</evidence>
<dbReference type="Pfam" id="PF08534">
    <property type="entry name" value="Redoxin"/>
    <property type="match status" value="1"/>
</dbReference>
<keyword evidence="6" id="KW-0812">Transmembrane</keyword>
<comment type="subcellular location">
    <subcellularLocation>
        <location evidence="1">Cell envelope</location>
    </subcellularLocation>
</comment>
<keyword evidence="4" id="KW-1015">Disulfide bond</keyword>
<dbReference type="InterPro" id="IPR013766">
    <property type="entry name" value="Thioredoxin_domain"/>
</dbReference>
<dbReference type="PANTHER" id="PTHR42852:SF6">
    <property type="entry name" value="THIOL:DISULFIDE INTERCHANGE PROTEIN DSBE"/>
    <property type="match status" value="1"/>
</dbReference>
<dbReference type="Gene3D" id="3.40.30.10">
    <property type="entry name" value="Glutaredoxin"/>
    <property type="match status" value="1"/>
</dbReference>
<keyword evidence="6" id="KW-1133">Transmembrane helix</keyword>
<keyword evidence="2" id="KW-0201">Cytochrome c-type biogenesis</keyword>
<evidence type="ECO:0000313" key="8">
    <source>
        <dbReference type="EMBL" id="MDQ0205861.1"/>
    </source>
</evidence>
<keyword evidence="9" id="KW-1185">Reference proteome</keyword>